<evidence type="ECO:0000256" key="7">
    <source>
        <dbReference type="ARBA" id="ARBA00023054"/>
    </source>
</evidence>
<dbReference type="PANTHER" id="PTHR45703">
    <property type="entry name" value="DYNEIN HEAVY CHAIN"/>
    <property type="match status" value="1"/>
</dbReference>
<dbReference type="Proteomes" id="UP000036403">
    <property type="component" value="Unassembled WGS sequence"/>
</dbReference>
<dbReference type="OrthoDB" id="424310at2759"/>
<dbReference type="InterPro" id="IPR026983">
    <property type="entry name" value="DHC"/>
</dbReference>
<keyword evidence="5" id="KW-0067">ATP-binding</keyword>
<keyword evidence="2" id="KW-0963">Cytoplasm</keyword>
<dbReference type="STRING" id="67767.A0A0J7L9P7"/>
<dbReference type="PANTHER" id="PTHR45703:SF1">
    <property type="entry name" value="DYNEINS HEAVY CHAIN"/>
    <property type="match status" value="1"/>
</dbReference>
<evidence type="ECO:0000256" key="8">
    <source>
        <dbReference type="ARBA" id="ARBA00023069"/>
    </source>
</evidence>
<evidence type="ECO:0000313" key="13">
    <source>
        <dbReference type="EMBL" id="KMR04765.1"/>
    </source>
</evidence>
<dbReference type="Pfam" id="PF08393">
    <property type="entry name" value="DHC_N2"/>
    <property type="match status" value="1"/>
</dbReference>
<keyword evidence="11" id="KW-0966">Cell projection</keyword>
<dbReference type="PaxDb" id="67767-A0A0J7L9P7"/>
<keyword evidence="3" id="KW-0493">Microtubule</keyword>
<evidence type="ECO:0000256" key="11">
    <source>
        <dbReference type="ARBA" id="ARBA00023273"/>
    </source>
</evidence>
<evidence type="ECO:0000256" key="4">
    <source>
        <dbReference type="ARBA" id="ARBA00022741"/>
    </source>
</evidence>
<dbReference type="GO" id="GO:0007018">
    <property type="term" value="P:microtubule-based movement"/>
    <property type="evidence" value="ECO:0007669"/>
    <property type="project" value="InterPro"/>
</dbReference>
<dbReference type="FunFam" id="1.10.287.2620:FF:000002">
    <property type="entry name" value="Dynein heavy chain 2, axonemal"/>
    <property type="match status" value="1"/>
</dbReference>
<dbReference type="InterPro" id="IPR042222">
    <property type="entry name" value="Dynein_2_N"/>
</dbReference>
<keyword evidence="6" id="KW-0243">Dynein</keyword>
<evidence type="ECO:0000259" key="12">
    <source>
        <dbReference type="Pfam" id="PF08393"/>
    </source>
</evidence>
<comment type="caution">
    <text evidence="13">The sequence shown here is derived from an EMBL/GenBank/DDBJ whole genome shotgun (WGS) entry which is preliminary data.</text>
</comment>
<evidence type="ECO:0000256" key="5">
    <source>
        <dbReference type="ARBA" id="ARBA00022840"/>
    </source>
</evidence>
<proteinExistence type="predicted"/>
<dbReference type="Gene3D" id="1.10.287.2620">
    <property type="match status" value="1"/>
</dbReference>
<keyword evidence="9" id="KW-0505">Motor protein</keyword>
<organism evidence="13 14">
    <name type="scientific">Lasius niger</name>
    <name type="common">Black garden ant</name>
    <dbReference type="NCBI Taxonomy" id="67767"/>
    <lineage>
        <taxon>Eukaryota</taxon>
        <taxon>Metazoa</taxon>
        <taxon>Ecdysozoa</taxon>
        <taxon>Arthropoda</taxon>
        <taxon>Hexapoda</taxon>
        <taxon>Insecta</taxon>
        <taxon>Pterygota</taxon>
        <taxon>Neoptera</taxon>
        <taxon>Endopterygota</taxon>
        <taxon>Hymenoptera</taxon>
        <taxon>Apocrita</taxon>
        <taxon>Aculeata</taxon>
        <taxon>Formicoidea</taxon>
        <taxon>Formicidae</taxon>
        <taxon>Formicinae</taxon>
        <taxon>Lasius</taxon>
        <taxon>Lasius</taxon>
    </lineage>
</organism>
<accession>A0A0J7L9P7</accession>
<dbReference type="InterPro" id="IPR013602">
    <property type="entry name" value="Dynein_heavy_linker"/>
</dbReference>
<dbReference type="AlphaFoldDB" id="A0A0J7L9P7"/>
<feature type="domain" description="Dynein heavy chain linker" evidence="12">
    <location>
        <begin position="602"/>
        <end position="949"/>
    </location>
</feature>
<evidence type="ECO:0000256" key="1">
    <source>
        <dbReference type="ARBA" id="ARBA00004430"/>
    </source>
</evidence>
<evidence type="ECO:0000256" key="9">
    <source>
        <dbReference type="ARBA" id="ARBA00023175"/>
    </source>
</evidence>
<evidence type="ECO:0000256" key="2">
    <source>
        <dbReference type="ARBA" id="ARBA00022490"/>
    </source>
</evidence>
<dbReference type="GO" id="GO:0051959">
    <property type="term" value="F:dynein light intermediate chain binding"/>
    <property type="evidence" value="ECO:0007669"/>
    <property type="project" value="InterPro"/>
</dbReference>
<dbReference type="GO" id="GO:0030286">
    <property type="term" value="C:dynein complex"/>
    <property type="evidence" value="ECO:0007669"/>
    <property type="project" value="UniProtKB-KW"/>
</dbReference>
<keyword evidence="7" id="KW-0175">Coiled coil</keyword>
<evidence type="ECO:0000256" key="10">
    <source>
        <dbReference type="ARBA" id="ARBA00023212"/>
    </source>
</evidence>
<evidence type="ECO:0000313" key="14">
    <source>
        <dbReference type="Proteomes" id="UP000036403"/>
    </source>
</evidence>
<sequence length="993" mass="116154">MHPLESTFAISSYSNSNLKRVRLEDYIKDIYISEFSTEWEENILNLIPRRDRRIHSAFVNSVLNEIKETYVEDMKDFVLKSILSCKMYKRRHVACEECDVPANSRRSIIEKDTMYDRTIFLKRRNQLAERYFLSYPIIRHVINTAHRILPTVICDFERYREFGTLTLHSFRDMILKDIKRGTLVIANRFYTETFKAVQRSKQLKGISAKRLPRFMRCLTNIFVQQILNVMLRSIDHVISVMKDGRFCPQIEFQLVCEGDRLATKPDVEEVFSTYHDIVSGIAGIAQDLIPLEEWLDIKAKERYIKIALPDWFIERSHRSLQEILDALFRPVNEHVTFVSAEFADVCTSSIESRISSLTSERLPDFDAYLAHIYRYNEYLSKTNSMLSNLYYSVGKLEQSSAKETLRRICHDVINVLTTALVEYHRDFNRSICSSFEDLKSTALDIPRDANSLIQLGEYMSRASKVLMKEQEQKIRRSIYMLSRLLEITVLTDEHVDLNKSTVNWLYDIQPVFAQNNTLCEAMKSELEEDLQRRINALNTEVDAMFPQLVILDDMDDISKIGEYAEYYEDLLKQYKYMDNEMQVINSEERLFKFPETEFPKIAELRDTIVPFYTLIRTVHQWRRNNSVWLNGPFECLDASVIERKTVNYLDEITEMSKTMKSRIKMDATANRSYKFSGIADDPDPMQQPAPLKLCWQALNNVNEFKVYLPLAICMCNPALCVRHWKEMSAICNFDLTPNAGTTLRKMIDMNLMDNIDKYEAISLGANKELHLQQELAEMIEEWEPISFEMSTDAESGAVTFKHIDDIEALLGEHLIKVEEMRASHFVKPILSALIDFFAVLTRIQEILDQWTRVQFRKLCLQPIFSYPGMETRLNQETSLYLEATRILLDVNNRFTANPSFREIEKSSDLLHVLNETNEKLERASKGVRDYLDVKRLSFTRLFFLDDSEIQKHDGRLRFAASLDLVSGKMSHAAKYRDVKLLVRDLYRLDNFAN</sequence>
<comment type="subcellular location">
    <subcellularLocation>
        <location evidence="1">Cytoplasm</location>
        <location evidence="1">Cytoskeleton</location>
        <location evidence="1">Cilium axoneme</location>
    </subcellularLocation>
</comment>
<keyword evidence="10" id="KW-0206">Cytoskeleton</keyword>
<keyword evidence="14" id="KW-1185">Reference proteome</keyword>
<evidence type="ECO:0000256" key="6">
    <source>
        <dbReference type="ARBA" id="ARBA00023017"/>
    </source>
</evidence>
<dbReference type="EMBL" id="LBMM01000143">
    <property type="protein sequence ID" value="KMR04765.1"/>
    <property type="molecule type" value="Genomic_DNA"/>
</dbReference>
<dbReference type="GO" id="GO:0045505">
    <property type="term" value="F:dynein intermediate chain binding"/>
    <property type="evidence" value="ECO:0007669"/>
    <property type="project" value="InterPro"/>
</dbReference>
<dbReference type="GO" id="GO:0005930">
    <property type="term" value="C:axoneme"/>
    <property type="evidence" value="ECO:0007669"/>
    <property type="project" value="UniProtKB-SubCell"/>
</dbReference>
<keyword evidence="8" id="KW-0969">Cilium</keyword>
<name>A0A0J7L9P7_LASNI</name>
<dbReference type="GO" id="GO:0005524">
    <property type="term" value="F:ATP binding"/>
    <property type="evidence" value="ECO:0007669"/>
    <property type="project" value="UniProtKB-KW"/>
</dbReference>
<keyword evidence="4" id="KW-0547">Nucleotide-binding</keyword>
<dbReference type="GO" id="GO:0005874">
    <property type="term" value="C:microtubule"/>
    <property type="evidence" value="ECO:0007669"/>
    <property type="project" value="UniProtKB-KW"/>
</dbReference>
<gene>
    <name evidence="13" type="ORF">RF55_461</name>
</gene>
<reference evidence="13 14" key="1">
    <citation type="submission" date="2015-04" db="EMBL/GenBank/DDBJ databases">
        <title>Lasius niger genome sequencing.</title>
        <authorList>
            <person name="Konorov E.A."/>
            <person name="Nikitin M.A."/>
            <person name="Kirill M.V."/>
            <person name="Chang P."/>
        </authorList>
    </citation>
    <scope>NUCLEOTIDE SEQUENCE [LARGE SCALE GENOMIC DNA]</scope>
    <source>
        <tissue evidence="13">Whole</tissue>
    </source>
</reference>
<evidence type="ECO:0000256" key="3">
    <source>
        <dbReference type="ARBA" id="ARBA00022701"/>
    </source>
</evidence>
<dbReference type="Gene3D" id="1.20.140.100">
    <property type="entry name" value="Dynein heavy chain, N-terminal domain 2"/>
    <property type="match status" value="1"/>
</dbReference>
<protein>
    <submittedName>
        <fullName evidence="13">Dynein heavy chain axonemal</fullName>
    </submittedName>
</protein>